<sequence>MIVAETTVCPLVKAACRDFAELQGSDLASLNESAVLLLAFALGWCVFRPTLHVLCYRVKPAAGETGKKELHRNAWCSQAVALVDETLGLKKALLTLLGQRGKIRFRQPT</sequence>
<reference evidence="1" key="1">
    <citation type="submission" date="2022-10" db="EMBL/GenBank/DDBJ databases">
        <authorList>
            <person name="Chen Y."/>
            <person name="Dougan E. K."/>
            <person name="Chan C."/>
            <person name="Rhodes N."/>
            <person name="Thang M."/>
        </authorList>
    </citation>
    <scope>NUCLEOTIDE SEQUENCE</scope>
</reference>
<accession>A0A9P1FRX1</accession>
<organism evidence="1">
    <name type="scientific">Cladocopium goreaui</name>
    <dbReference type="NCBI Taxonomy" id="2562237"/>
    <lineage>
        <taxon>Eukaryota</taxon>
        <taxon>Sar</taxon>
        <taxon>Alveolata</taxon>
        <taxon>Dinophyceae</taxon>
        <taxon>Suessiales</taxon>
        <taxon>Symbiodiniaceae</taxon>
        <taxon>Cladocopium</taxon>
    </lineage>
</organism>
<dbReference type="EMBL" id="CAMXCT020001151">
    <property type="protein sequence ID" value="CAL1140664.1"/>
    <property type="molecule type" value="Genomic_DNA"/>
</dbReference>
<dbReference type="Proteomes" id="UP001152797">
    <property type="component" value="Unassembled WGS sequence"/>
</dbReference>
<keyword evidence="3" id="KW-1185">Reference proteome</keyword>
<gene>
    <name evidence="1" type="ORF">C1SCF055_LOCUS14573</name>
</gene>
<dbReference type="EMBL" id="CAMXCT030001151">
    <property type="protein sequence ID" value="CAL4774601.1"/>
    <property type="molecule type" value="Genomic_DNA"/>
</dbReference>
<dbReference type="EMBL" id="CAMXCT010001151">
    <property type="protein sequence ID" value="CAI3987289.1"/>
    <property type="molecule type" value="Genomic_DNA"/>
</dbReference>
<proteinExistence type="predicted"/>
<name>A0A9P1FRX1_9DINO</name>
<evidence type="ECO:0000313" key="1">
    <source>
        <dbReference type="EMBL" id="CAI3987289.1"/>
    </source>
</evidence>
<evidence type="ECO:0000313" key="2">
    <source>
        <dbReference type="EMBL" id="CAL1140664.1"/>
    </source>
</evidence>
<protein>
    <submittedName>
        <fullName evidence="1">Uncharacterized protein</fullName>
    </submittedName>
</protein>
<evidence type="ECO:0000313" key="3">
    <source>
        <dbReference type="Proteomes" id="UP001152797"/>
    </source>
</evidence>
<dbReference type="AlphaFoldDB" id="A0A9P1FRX1"/>
<comment type="caution">
    <text evidence="1">The sequence shown here is derived from an EMBL/GenBank/DDBJ whole genome shotgun (WGS) entry which is preliminary data.</text>
</comment>
<reference evidence="2" key="2">
    <citation type="submission" date="2024-04" db="EMBL/GenBank/DDBJ databases">
        <authorList>
            <person name="Chen Y."/>
            <person name="Shah S."/>
            <person name="Dougan E. K."/>
            <person name="Thang M."/>
            <person name="Chan C."/>
        </authorList>
    </citation>
    <scope>NUCLEOTIDE SEQUENCE [LARGE SCALE GENOMIC DNA]</scope>
</reference>